<dbReference type="OrthoDB" id="271111at2759"/>
<dbReference type="SMART" id="SM01308">
    <property type="entry name" value="RICTOR_N"/>
    <property type="match status" value="1"/>
</dbReference>
<accession>A0A0X8HWC6</accession>
<evidence type="ECO:0000256" key="3">
    <source>
        <dbReference type="SAM" id="MobiDB-lite"/>
    </source>
</evidence>
<proteinExistence type="inferred from homology"/>
<dbReference type="Pfam" id="PF14668">
    <property type="entry name" value="RICTOR_V"/>
    <property type="match status" value="1"/>
</dbReference>
<evidence type="ECO:0000259" key="4">
    <source>
        <dbReference type="SMART" id="SM01307"/>
    </source>
</evidence>
<feature type="compositionally biased region" description="Polar residues" evidence="3">
    <location>
        <begin position="1"/>
        <end position="10"/>
    </location>
</feature>
<dbReference type="SUPFAM" id="SSF48371">
    <property type="entry name" value="ARM repeat"/>
    <property type="match status" value="2"/>
</dbReference>
<name>A0A0X8HWC6_9SACH</name>
<dbReference type="STRING" id="45286.A0A0X8HWC6"/>
<dbReference type="GO" id="GO:0038203">
    <property type="term" value="P:TORC2 signaling"/>
    <property type="evidence" value="ECO:0007669"/>
    <property type="project" value="TreeGrafter"/>
</dbReference>
<dbReference type="RefSeq" id="XP_017989640.1">
    <property type="nucleotide sequence ID" value="XM_018134088.1"/>
</dbReference>
<evidence type="ECO:0000259" key="5">
    <source>
        <dbReference type="SMART" id="SM01308"/>
    </source>
</evidence>
<dbReference type="InterPro" id="IPR016024">
    <property type="entry name" value="ARM-type_fold"/>
</dbReference>
<dbReference type="Pfam" id="PF14663">
    <property type="entry name" value="RasGEF_N_2"/>
    <property type="match status" value="1"/>
</dbReference>
<dbReference type="PANTHER" id="PTHR13298">
    <property type="entry name" value="CYTOSOLIC REGULATOR PIANISSIMO"/>
    <property type="match status" value="1"/>
</dbReference>
<dbReference type="Pfam" id="PF14664">
    <property type="entry name" value="RICTOR_N"/>
    <property type="match status" value="1"/>
</dbReference>
<feature type="domain" description="Rapamycin-insensitive companion of mTOR middle" evidence="4">
    <location>
        <begin position="695"/>
        <end position="920"/>
    </location>
</feature>
<dbReference type="InterPro" id="IPR028268">
    <property type="entry name" value="Pianissimo_fam"/>
</dbReference>
<dbReference type="InterPro" id="IPR029453">
    <property type="entry name" value="Rictor_IV"/>
</dbReference>
<evidence type="ECO:0000256" key="2">
    <source>
        <dbReference type="SAM" id="Coils"/>
    </source>
</evidence>
<evidence type="ECO:0000256" key="1">
    <source>
        <dbReference type="ARBA" id="ARBA00008878"/>
    </source>
</evidence>
<evidence type="ECO:0000259" key="6">
    <source>
        <dbReference type="SMART" id="SM01310"/>
    </source>
</evidence>
<sequence>MDSIMGSRSSTNKKRQNGVLSTSFVSTRKLQSDEGVTAVSSTPLQTRKRNNTIVGIKQEMRALESELNKLKLRKAEAERIKLSTSNNDIYQGTYSTEHLQRHSLRLKASTQLRAISKSIKDLEESLTGLKTRAEAIFGPNSSNSGNIHEEIDEFQEIQLHKKRSDLETPKSHSNVDLGSVLEAEKSVEGSSMGKQNELNNDISEIADDYLHYSYFTDEEAHFTDNTLQDFDSGVDEDDDFVMNSQVVQPKSKAKEIATATWHFSNYLQSLQDPNASRRFILTKANNLVVLLSRNPEIKHDMVFSAFSNTILNLLFAEDSLVVSAGYRICRYLITDAQFVQHLVKIKIDTFLVISLSGHNAHDVEREQAIKLVREFVTYGVGINQAIIQAVISCVEKADDKLRNICIETLVEIAILAPQLLQQCNGFRVLENLLHDQNIKISLLVLDTFLSMMNNKDQQMYVEEYCNVSSILSVLSDWHSKSTLNVEKLQNSMYMMARLFKNYNGLIILSKNGFKPLKDLISFLQTPFVARYVLDLIMDIIRIKPLNYTEKNSYGSNYFASHFPNDSLATNQYVVLVVKMLCEAKLVDALSSMLLESRTLEEGGASRNNILFSKARHTLSEFLSIAINIDSWKNTYFKAIHRSLNPSKITEAFLIEKINSKLNKYRTTLGIPYGNAQESILTFSKSFTKSTLLTDVDESNFKKMVYDTRVLQTKDFSQWNWEILSDLCEGPLRNPKRLDELARSTKFVRRLLIFYRPFRYRYSIVNNAAPNAKQYTSVGILFFSMLLSHNEGLKILSDDNKIIPQVASSLYKSMIGQELNANIFTHHALKTTACAGYFSIIGVLMKNRDGVSILERWNVFTVIYMMFQPNVLAEEYLLLILPELDLKYSVHCRIILRKALTDARESIRVSATRILEDMINDCDGSDRDLEEFMLNLLVQQLYDLSAAVVAIADRILYDYCAGKNFSQGLKPAVAACLDQLVFIGSPILFDLLTSTTGFKLLNGIHYVEEERAQWIRYKNREYVNKVEEFLEFELHNMKMLHDFPSSSTSRTLPLHFYECLAKTEEGINLIEKNGDFLMFSSTIKKYIEIDAETPEEIIDFKSSLWCCGFIGSTELGIKFLDAYNVVNDFVEISMKNQNPSIRFSAFYTLGLISRTQEGSELLDELDWDCHVDVRGYPTGICTPRNIVLFLSYPAEQQNEEEKERLAEENLRSLNEFPPLEISQQRFIEQREQLEKDILADNEEFEAMMSAKAKELEALRATDCEVTQFADDPVSARIIKLVGKLGNYILANNAMKELTDLKSNYGAAKFENMEMFYAVFNLMAEYRFKPSIRKFLCDMFIHKKAFENFTRRDKRRRR</sequence>
<dbReference type="SMART" id="SM01303">
    <property type="entry name" value="RasGEF_N_2"/>
    <property type="match status" value="1"/>
</dbReference>
<evidence type="ECO:0000313" key="8">
    <source>
        <dbReference type="Proteomes" id="UP000243052"/>
    </source>
</evidence>
<dbReference type="GO" id="GO:0031932">
    <property type="term" value="C:TORC2 complex"/>
    <property type="evidence" value="ECO:0007669"/>
    <property type="project" value="InterPro"/>
</dbReference>
<dbReference type="Gene3D" id="1.25.10.10">
    <property type="entry name" value="Leucine-rich Repeat Variant"/>
    <property type="match status" value="1"/>
</dbReference>
<dbReference type="InterPro" id="IPR011989">
    <property type="entry name" value="ARM-like"/>
</dbReference>
<organism evidence="7 8">
    <name type="scientific">Eremothecium sinecaudum</name>
    <dbReference type="NCBI Taxonomy" id="45286"/>
    <lineage>
        <taxon>Eukaryota</taxon>
        <taxon>Fungi</taxon>
        <taxon>Dikarya</taxon>
        <taxon>Ascomycota</taxon>
        <taxon>Saccharomycotina</taxon>
        <taxon>Saccharomycetes</taxon>
        <taxon>Saccharomycetales</taxon>
        <taxon>Saccharomycetaceae</taxon>
        <taxon>Eremothecium</taxon>
    </lineage>
</organism>
<dbReference type="PANTHER" id="PTHR13298:SF11">
    <property type="entry name" value="RAPAMYCIN-INSENSITIVE COMPANION OF MTOR"/>
    <property type="match status" value="1"/>
</dbReference>
<keyword evidence="8" id="KW-1185">Reference proteome</keyword>
<evidence type="ECO:0000313" key="7">
    <source>
        <dbReference type="EMBL" id="AMD22644.1"/>
    </source>
</evidence>
<feature type="coiled-coil region" evidence="2">
    <location>
        <begin position="53"/>
        <end position="80"/>
    </location>
</feature>
<gene>
    <name evidence="7" type="ORF">AW171_hschr84695</name>
</gene>
<dbReference type="InterPro" id="IPR029452">
    <property type="entry name" value="RICTOR_V"/>
</dbReference>
<reference evidence="7 8" key="1">
    <citation type="submission" date="2016-01" db="EMBL/GenBank/DDBJ databases">
        <title>Genome sequence of the yeast Holleya sinecauda.</title>
        <authorList>
            <person name="Dietrich F.S."/>
        </authorList>
    </citation>
    <scope>NUCLEOTIDE SEQUENCE [LARGE SCALE GENOMIC DNA]</scope>
    <source>
        <strain evidence="7 8">ATCC 58844</strain>
    </source>
</reference>
<feature type="region of interest" description="Disordered" evidence="3">
    <location>
        <begin position="1"/>
        <end position="24"/>
    </location>
</feature>
<keyword evidence="2" id="KW-0175">Coiled coil</keyword>
<dbReference type="SMART" id="SM01310">
    <property type="entry name" value="RICTOR_V"/>
    <property type="match status" value="1"/>
</dbReference>
<dbReference type="InterPro" id="IPR028267">
    <property type="entry name" value="Pianissimo_N"/>
</dbReference>
<protein>
    <submittedName>
        <fullName evidence="7">HHL126Wp</fullName>
    </submittedName>
</protein>
<dbReference type="GeneID" id="28726005"/>
<feature type="domain" description="Rapamycin-insensitive companion of mTOR" evidence="6">
    <location>
        <begin position="1096"/>
        <end position="1168"/>
    </location>
</feature>
<dbReference type="Proteomes" id="UP000243052">
    <property type="component" value="Chromosome viii"/>
</dbReference>
<dbReference type="InterPro" id="IPR029451">
    <property type="entry name" value="RICTOR_M"/>
</dbReference>
<dbReference type="Pfam" id="PF14666">
    <property type="entry name" value="RICTOR_M"/>
    <property type="match status" value="1"/>
</dbReference>
<dbReference type="EMBL" id="CP014248">
    <property type="protein sequence ID" value="AMD22644.1"/>
    <property type="molecule type" value="Genomic_DNA"/>
</dbReference>
<feature type="domain" description="Rapamycin-insensitive companion of mTOR N-terminal" evidence="5">
    <location>
        <begin position="281"/>
        <end position="630"/>
    </location>
</feature>
<dbReference type="SMART" id="SM01307">
    <property type="entry name" value="RICTOR_M"/>
    <property type="match status" value="1"/>
</dbReference>
<comment type="similarity">
    <text evidence="1">Belongs to the RICTOR family.</text>
</comment>